<dbReference type="InterPro" id="IPR049067">
    <property type="entry name" value="MreB-like_C"/>
</dbReference>
<evidence type="ECO:0000259" key="2">
    <source>
        <dbReference type="Pfam" id="PF21522"/>
    </source>
</evidence>
<reference evidence="3 4" key="1">
    <citation type="journal article" date="2016" name="Int. J. Syst. Evol. Microbiol.">
        <title>Descriptions of Anaerotaenia torta gen. nov., sp. nov. and Anaerocolumna cellulosilytica gen. nov., sp. nov. isolated from a methanogenic reactor of cattle waste.</title>
        <authorList>
            <person name="Uek A."/>
            <person name="Ohtaki Y."/>
            <person name="Kaku N."/>
            <person name="Ueki K."/>
        </authorList>
    </citation>
    <scope>NUCLEOTIDE SEQUENCE [LARGE SCALE GENOMIC DNA]</scope>
    <source>
        <strain evidence="3 4">SN021</strain>
    </source>
</reference>
<evidence type="ECO:0000313" key="3">
    <source>
        <dbReference type="EMBL" id="BCJ96372.1"/>
    </source>
</evidence>
<evidence type="ECO:0000313" key="4">
    <source>
        <dbReference type="Proteomes" id="UP000515561"/>
    </source>
</evidence>
<dbReference type="SUPFAM" id="SSF53067">
    <property type="entry name" value="Actin-like ATPase domain"/>
    <property type="match status" value="2"/>
</dbReference>
<feature type="domain" description="Actin-like protein N-terminal" evidence="1">
    <location>
        <begin position="40"/>
        <end position="141"/>
    </location>
</feature>
<organism evidence="3 4">
    <name type="scientific">Anaerocolumna cellulosilytica</name>
    <dbReference type="NCBI Taxonomy" id="433286"/>
    <lineage>
        <taxon>Bacteria</taxon>
        <taxon>Bacillati</taxon>
        <taxon>Bacillota</taxon>
        <taxon>Clostridia</taxon>
        <taxon>Lachnospirales</taxon>
        <taxon>Lachnospiraceae</taxon>
        <taxon>Anaerocolumna</taxon>
    </lineage>
</organism>
<gene>
    <name evidence="3" type="ORF">acsn021_39410</name>
</gene>
<name>A0A6S6RAV4_9FIRM</name>
<protein>
    <submittedName>
        <fullName evidence="3">Uncharacterized protein</fullName>
    </submittedName>
</protein>
<dbReference type="CDD" id="cd10227">
    <property type="entry name" value="ASKHA_NBD_ParM-like"/>
    <property type="match status" value="1"/>
</dbReference>
<feature type="domain" description="Actin homologue MreB-like C-terminal" evidence="2">
    <location>
        <begin position="157"/>
        <end position="270"/>
    </location>
</feature>
<dbReference type="Pfam" id="PF21522">
    <property type="entry name" value="MreB-like_C"/>
    <property type="match status" value="1"/>
</dbReference>
<accession>A0A6S6RAV4</accession>
<dbReference type="KEGG" id="acel:acsn021_39410"/>
<dbReference type="InterPro" id="IPR040607">
    <property type="entry name" value="ALP_N"/>
</dbReference>
<dbReference type="InterPro" id="IPR043129">
    <property type="entry name" value="ATPase_NBD"/>
</dbReference>
<sequence>MNNKIEVIGIDHGWSHMKTPTTVFTTSIKENPSPTFFKDVLEYKGKYYNIGGERLEIKNTKVENDDFYLLTLAAIAKELEKRGNITEATVYLAVGLPLTRFGEEKQAFIEYLSKNQEVQFKFEEKQYHIKIVKVSVYPQCYSAVTELIPNFQRRAVVVDIGSWTIDIMPVINKKPDDRKCNSLPHGLITCMREINRDCVKNFNYELEGVDIEHYIRHHHLNNVPEEVLQLVDRYLKSYADMVIRSLKELEINIQTTPIIIVGGGASVVKNYGSVRLPNIEYKLDVKANAKGYEMMARIALRNVRG</sequence>
<dbReference type="RefSeq" id="WP_184093227.1">
    <property type="nucleotide sequence ID" value="NZ_AP023367.1"/>
</dbReference>
<dbReference type="AlphaFoldDB" id="A0A6S6RAV4"/>
<evidence type="ECO:0000259" key="1">
    <source>
        <dbReference type="Pfam" id="PF17989"/>
    </source>
</evidence>
<dbReference type="Pfam" id="PF17989">
    <property type="entry name" value="ALP_N"/>
    <property type="match status" value="1"/>
</dbReference>
<dbReference type="EMBL" id="AP023367">
    <property type="protein sequence ID" value="BCJ96372.1"/>
    <property type="molecule type" value="Genomic_DNA"/>
</dbReference>
<keyword evidence="4" id="KW-1185">Reference proteome</keyword>
<dbReference type="Proteomes" id="UP000515561">
    <property type="component" value="Chromosome"/>
</dbReference>
<dbReference type="Gene3D" id="3.30.420.40">
    <property type="match status" value="2"/>
</dbReference>
<proteinExistence type="predicted"/>